<evidence type="ECO:0000313" key="1">
    <source>
        <dbReference type="EMBL" id="MFC6762465.1"/>
    </source>
</evidence>
<sequence>MTIQKLLATRDDAIAREDAPAYLAALDAIRLARIPAQIDHCIGNEFYGPKLRDAGINRGADIKTMEDFRRLPAFMTKADHRASQQASLEKYGHSFGLHTCVPKESIIHVAGTSGTTGMPTFYLFTRRDLDMTYEMVGRMLKKAGVRPGDTVLHLFGLSMWLGGTTFMQSLEAYGAHPIPLGAEAGVSRALQYLAACRPRVIAGTPSFLSYLIDRAPEELGKLPAHSASTSSFAAANPAPRSRRCARSCKRVTARRSLTPCLADGATRRWNVAESITTGFTFWPMNTASGTIWSIRPRANPSS</sequence>
<dbReference type="Proteomes" id="UP001596353">
    <property type="component" value="Unassembled WGS sequence"/>
</dbReference>
<keyword evidence="1" id="KW-0436">Ligase</keyword>
<evidence type="ECO:0000313" key="2">
    <source>
        <dbReference type="Proteomes" id="UP001596353"/>
    </source>
</evidence>
<dbReference type="PANTHER" id="PTHR43845:SF1">
    <property type="entry name" value="BLR5969 PROTEIN"/>
    <property type="match status" value="1"/>
</dbReference>
<name>A0ABW2B9N7_9RHOB</name>
<dbReference type="InterPro" id="IPR042099">
    <property type="entry name" value="ANL_N_sf"/>
</dbReference>
<proteinExistence type="predicted"/>
<dbReference type="Gene3D" id="3.40.50.12780">
    <property type="entry name" value="N-terminal domain of ligase-like"/>
    <property type="match status" value="1"/>
</dbReference>
<comment type="caution">
    <text evidence="1">The sequence shown here is derived from an EMBL/GenBank/DDBJ whole genome shotgun (WGS) entry which is preliminary data.</text>
</comment>
<dbReference type="GO" id="GO:0016874">
    <property type="term" value="F:ligase activity"/>
    <property type="evidence" value="ECO:0007669"/>
    <property type="project" value="UniProtKB-KW"/>
</dbReference>
<reference evidence="2" key="1">
    <citation type="journal article" date="2019" name="Int. J. Syst. Evol. Microbiol.">
        <title>The Global Catalogue of Microorganisms (GCM) 10K type strain sequencing project: providing services to taxonomists for standard genome sequencing and annotation.</title>
        <authorList>
            <consortium name="The Broad Institute Genomics Platform"/>
            <consortium name="The Broad Institute Genome Sequencing Center for Infectious Disease"/>
            <person name="Wu L."/>
            <person name="Ma J."/>
        </authorList>
    </citation>
    <scope>NUCLEOTIDE SEQUENCE [LARGE SCALE GENOMIC DNA]</scope>
    <source>
        <strain evidence="2">CCUG 66188</strain>
    </source>
</reference>
<gene>
    <name evidence="1" type="ORF">ACFQFQ_27670</name>
</gene>
<keyword evidence="2" id="KW-1185">Reference proteome</keyword>
<protein>
    <submittedName>
        <fullName evidence="1">Phenylacetate--CoA ligase family protein</fullName>
    </submittedName>
</protein>
<dbReference type="PANTHER" id="PTHR43845">
    <property type="entry name" value="BLR5969 PROTEIN"/>
    <property type="match status" value="1"/>
</dbReference>
<dbReference type="EMBL" id="JBHSWG010000004">
    <property type="protein sequence ID" value="MFC6762465.1"/>
    <property type="molecule type" value="Genomic_DNA"/>
</dbReference>
<accession>A0ABW2B9N7</accession>
<organism evidence="1 2">
    <name type="scientific">Sulfitobacter porphyrae</name>
    <dbReference type="NCBI Taxonomy" id="1246864"/>
    <lineage>
        <taxon>Bacteria</taxon>
        <taxon>Pseudomonadati</taxon>
        <taxon>Pseudomonadota</taxon>
        <taxon>Alphaproteobacteria</taxon>
        <taxon>Rhodobacterales</taxon>
        <taxon>Roseobacteraceae</taxon>
        <taxon>Sulfitobacter</taxon>
    </lineage>
</organism>
<dbReference type="SUPFAM" id="SSF56801">
    <property type="entry name" value="Acetyl-CoA synthetase-like"/>
    <property type="match status" value="1"/>
</dbReference>